<protein>
    <submittedName>
        <fullName evidence="1">Uncharacterized protein</fullName>
    </submittedName>
</protein>
<gene>
    <name evidence="1" type="ORF">LCGC14_2238980</name>
</gene>
<proteinExistence type="predicted"/>
<name>A0A0F9G119_9ZZZZ</name>
<accession>A0A0F9G119</accession>
<sequence>MPEFTFESLRKRVVANGTDPEAFFMWNALAIVASAPGYNHLEFEEVFEHLKECTIPKTREVLQLVKELETKNEDIPTLCCDVDGFYNFHHRFRGR</sequence>
<reference evidence="1" key="1">
    <citation type="journal article" date="2015" name="Nature">
        <title>Complex archaea that bridge the gap between prokaryotes and eukaryotes.</title>
        <authorList>
            <person name="Spang A."/>
            <person name="Saw J.H."/>
            <person name="Jorgensen S.L."/>
            <person name="Zaremba-Niedzwiedzka K."/>
            <person name="Martijn J."/>
            <person name="Lind A.E."/>
            <person name="van Eijk R."/>
            <person name="Schleper C."/>
            <person name="Guy L."/>
            <person name="Ettema T.J."/>
        </authorList>
    </citation>
    <scope>NUCLEOTIDE SEQUENCE</scope>
</reference>
<dbReference type="AlphaFoldDB" id="A0A0F9G119"/>
<dbReference type="EMBL" id="LAZR01030286">
    <property type="protein sequence ID" value="KKL57082.1"/>
    <property type="molecule type" value="Genomic_DNA"/>
</dbReference>
<comment type="caution">
    <text evidence="1">The sequence shown here is derived from an EMBL/GenBank/DDBJ whole genome shotgun (WGS) entry which is preliminary data.</text>
</comment>
<evidence type="ECO:0000313" key="1">
    <source>
        <dbReference type="EMBL" id="KKL57082.1"/>
    </source>
</evidence>
<organism evidence="1">
    <name type="scientific">marine sediment metagenome</name>
    <dbReference type="NCBI Taxonomy" id="412755"/>
    <lineage>
        <taxon>unclassified sequences</taxon>
        <taxon>metagenomes</taxon>
        <taxon>ecological metagenomes</taxon>
    </lineage>
</organism>